<sequence length="260" mass="28432">MPYPDFHYHKEFTFMTKKVAAITGASSGIGAETVRALVEADFSVYMGARRMSHLNVLAEKYGAIALPLDVTQTYSVQQFVNELPDSVQVLINNAGGALGLEPIVGMDENQWLNMYQSNVLGLARMSKALYPRLLADSSQVSHVVNIGSVAGFETYVGGAGYTACKHAVRAISETMRLEWLGKPIRVTEIDPGFVETEFSLTRFGGDAARANSVYAGMEPLSAADIADAIRWAVTRPAHVNIDSMVIRPLDQARVDKVFRR</sequence>
<dbReference type="Proteomes" id="UP000470022">
    <property type="component" value="Chromosome"/>
</dbReference>
<name>A0ACD5H6I2_9PROT</name>
<accession>A0ACD5H6I2</accession>
<keyword evidence="2" id="KW-1185">Reference proteome</keyword>
<evidence type="ECO:0000313" key="1">
    <source>
        <dbReference type="EMBL" id="XRI68244.1"/>
    </source>
</evidence>
<protein>
    <submittedName>
        <fullName evidence="1">SDR family NAD(P)-dependent oxidoreductase</fullName>
    </submittedName>
</protein>
<reference evidence="1" key="1">
    <citation type="submission" date="2023-06" db="EMBL/GenBank/DDBJ databases">
        <title>Complete and circular genome of Acidithiobacillus ferrianus DSM 107098.</title>
        <authorList>
            <person name="Norris P.R."/>
            <person name="Falagan C."/>
            <person name="Moya-Beltran A."/>
            <person name="Castro M."/>
            <person name="Quatrini R."/>
            <person name="Johnson D.B."/>
        </authorList>
    </citation>
    <scope>NUCLEOTIDE SEQUENCE</scope>
    <source>
        <strain evidence="1">MG</strain>
    </source>
</reference>
<dbReference type="EMBL" id="CP127523">
    <property type="protein sequence ID" value="XRI68244.1"/>
    <property type="molecule type" value="Genomic_DNA"/>
</dbReference>
<gene>
    <name evidence="1" type="ORF">GL267_010820</name>
</gene>
<organism evidence="1 2">
    <name type="scientific">Acidithiobacillus ferrianus</name>
    <dbReference type="NCBI Taxonomy" id="2678518"/>
    <lineage>
        <taxon>Bacteria</taxon>
        <taxon>Pseudomonadati</taxon>
        <taxon>Pseudomonadota</taxon>
        <taxon>Acidithiobacillia</taxon>
        <taxon>Acidithiobacillales</taxon>
        <taxon>Acidithiobacillaceae</taxon>
        <taxon>Acidithiobacillus</taxon>
    </lineage>
</organism>
<evidence type="ECO:0000313" key="2">
    <source>
        <dbReference type="Proteomes" id="UP000470022"/>
    </source>
</evidence>
<proteinExistence type="predicted"/>